<dbReference type="OrthoDB" id="9788068at2"/>
<evidence type="ECO:0000313" key="8">
    <source>
        <dbReference type="EMBL" id="MPV90112.1"/>
    </source>
</evidence>
<dbReference type="InterPro" id="IPR027474">
    <property type="entry name" value="L-asparaginase_N"/>
</dbReference>
<dbReference type="EMBL" id="WHPD01003377">
    <property type="protein sequence ID" value="MPV90112.1"/>
    <property type="molecule type" value="Genomic_DNA"/>
</dbReference>
<evidence type="ECO:0000256" key="1">
    <source>
        <dbReference type="ARBA" id="ARBA00010518"/>
    </source>
</evidence>
<evidence type="ECO:0000256" key="4">
    <source>
        <dbReference type="PIRSR" id="PIRSR001220-2"/>
    </source>
</evidence>
<dbReference type="AlphaFoldDB" id="A0A7J9V0A1"/>
<evidence type="ECO:0000256" key="5">
    <source>
        <dbReference type="PROSITE-ProRule" id="PRU10100"/>
    </source>
</evidence>
<dbReference type="SUPFAM" id="SSF53774">
    <property type="entry name" value="Glutaminase/Asparaginase"/>
    <property type="match status" value="1"/>
</dbReference>
<dbReference type="PROSITE" id="PS00917">
    <property type="entry name" value="ASN_GLN_ASE_2"/>
    <property type="match status" value="1"/>
</dbReference>
<dbReference type="InterPro" id="IPR027473">
    <property type="entry name" value="L-asparaginase_C"/>
</dbReference>
<proteinExistence type="inferred from homology"/>
<gene>
    <name evidence="8" type="ORF">GB882_15660</name>
</gene>
<dbReference type="PIRSF" id="PIRSF001220">
    <property type="entry name" value="L-ASNase_gatD"/>
    <property type="match status" value="1"/>
</dbReference>
<dbReference type="PANTHER" id="PTHR11707">
    <property type="entry name" value="L-ASPARAGINASE"/>
    <property type="match status" value="1"/>
</dbReference>
<accession>A0A7J9V0A1</accession>
<dbReference type="SMART" id="SM00870">
    <property type="entry name" value="Asparaginase"/>
    <property type="match status" value="1"/>
</dbReference>
<dbReference type="GO" id="GO:0004067">
    <property type="term" value="F:asparaginase activity"/>
    <property type="evidence" value="ECO:0007669"/>
    <property type="project" value="UniProtKB-UniRule"/>
</dbReference>
<feature type="active site" evidence="5">
    <location>
        <position position="90"/>
    </location>
</feature>
<dbReference type="InterPro" id="IPR036152">
    <property type="entry name" value="Asp/glu_Ase-like_sf"/>
</dbReference>
<dbReference type="Proteomes" id="UP000429644">
    <property type="component" value="Unassembled WGS sequence"/>
</dbReference>
<dbReference type="PANTHER" id="PTHR11707:SF28">
    <property type="entry name" value="60 KDA LYSOPHOSPHOLIPASE"/>
    <property type="match status" value="1"/>
</dbReference>
<dbReference type="InterPro" id="IPR037152">
    <property type="entry name" value="L-asparaginase_N_sf"/>
</dbReference>
<evidence type="ECO:0000313" key="9">
    <source>
        <dbReference type="Proteomes" id="UP000429644"/>
    </source>
</evidence>
<comment type="similarity">
    <text evidence="1">Belongs to the asparaginase 1 family.</text>
</comment>
<keyword evidence="9" id="KW-1185">Reference proteome</keyword>
<dbReference type="InterPro" id="IPR027475">
    <property type="entry name" value="Asparaginase/glutaminase_AS2"/>
</dbReference>
<dbReference type="CDD" id="cd08964">
    <property type="entry name" value="L-asparaginase_II"/>
    <property type="match status" value="1"/>
</dbReference>
<dbReference type="Pfam" id="PF00710">
    <property type="entry name" value="Asparaginase"/>
    <property type="match status" value="1"/>
</dbReference>
<comment type="caution">
    <text evidence="8">The sequence shown here is derived from an EMBL/GenBank/DDBJ whole genome shotgun (WGS) entry which is preliminary data.</text>
</comment>
<dbReference type="InterPro" id="IPR006034">
    <property type="entry name" value="Asparaginase/glutaminase-like"/>
</dbReference>
<evidence type="ECO:0000259" key="6">
    <source>
        <dbReference type="Pfam" id="PF00710"/>
    </source>
</evidence>
<name>A0A7J9V0A1_9MICO</name>
<dbReference type="PROSITE" id="PS51732">
    <property type="entry name" value="ASN_GLN_ASE_3"/>
    <property type="match status" value="1"/>
</dbReference>
<sequence>MTLPTVAVGALGGTIAMTPAHPGEPVAPELSAAQLIRTVRGLEAVAHVAATSLRNLPSPALTTADVLDALAWARAQVDDGAAGVVLTHGTDTLEESAFLLDLLWDRPAPLVLTGAMRPPRSPGPDGPANLYAAVVVAAAPAARDLGAVVVLDDEVHLARWVTKTRTAGVGAFASPGAGPVGRVVEGALVLTLRPARRAAPLPVPAGAAQVALLEFTLGDDGALLRLLGGAGFDGVVVAGAGAGHVSPTAAEAVSCAAERMPVLIASRTGSGPTATRTYGYPGSETDLVRRGAQLAGSLTGRKARLLLWALLAGGADAATVRREVARRGGLAGD</sequence>
<reference evidence="8 9" key="1">
    <citation type="submission" date="2019-10" db="EMBL/GenBank/DDBJ databases">
        <title>Georgenia wutianyii sp. nov. and Georgenia yuyongxinii sp. nov. isolated from plateau pika (Ochotona curzoniae) in the Qinghai-Tibet plateau of China.</title>
        <authorList>
            <person name="Tian Z."/>
        </authorList>
    </citation>
    <scope>NUCLEOTIDE SEQUENCE [LARGE SCALE GENOMIC DNA]</scope>
    <source>
        <strain evidence="8 9">JCM 15130</strain>
    </source>
</reference>
<feature type="binding site" evidence="4">
    <location>
        <position position="58"/>
    </location>
    <ligand>
        <name>substrate</name>
    </ligand>
</feature>
<feature type="active site" description="O-isoaspartyl threonine intermediate" evidence="3">
    <location>
        <position position="14"/>
    </location>
</feature>
<evidence type="ECO:0000256" key="2">
    <source>
        <dbReference type="ARBA" id="ARBA00022801"/>
    </source>
</evidence>
<dbReference type="Gene3D" id="3.40.50.40">
    <property type="match status" value="1"/>
</dbReference>
<feature type="binding site" evidence="4">
    <location>
        <begin position="90"/>
        <end position="91"/>
    </location>
    <ligand>
        <name>substrate</name>
    </ligand>
</feature>
<dbReference type="PIRSF" id="PIRSF500176">
    <property type="entry name" value="L_ASNase"/>
    <property type="match status" value="1"/>
</dbReference>
<feature type="domain" description="L-asparaginase N-terminal" evidence="6">
    <location>
        <begin position="6"/>
        <end position="190"/>
    </location>
</feature>
<dbReference type="FunFam" id="3.40.50.1170:FF:000001">
    <property type="entry name" value="L-asparaginase 2"/>
    <property type="match status" value="1"/>
</dbReference>
<evidence type="ECO:0000256" key="3">
    <source>
        <dbReference type="PIRSR" id="PIRSR001220-1"/>
    </source>
</evidence>
<keyword evidence="2" id="KW-0378">Hydrolase</keyword>
<dbReference type="RefSeq" id="WP_152232887.1">
    <property type="nucleotide sequence ID" value="NZ_BAAAOT010000023.1"/>
</dbReference>
<evidence type="ECO:0000259" key="7">
    <source>
        <dbReference type="Pfam" id="PF17763"/>
    </source>
</evidence>
<organism evidence="8 9">
    <name type="scientific">Georgenia ruanii</name>
    <dbReference type="NCBI Taxonomy" id="348442"/>
    <lineage>
        <taxon>Bacteria</taxon>
        <taxon>Bacillati</taxon>
        <taxon>Actinomycetota</taxon>
        <taxon>Actinomycetes</taxon>
        <taxon>Micrococcales</taxon>
        <taxon>Bogoriellaceae</taxon>
        <taxon>Georgenia</taxon>
    </lineage>
</organism>
<feature type="domain" description="Asparaginase/glutaminase C-terminal" evidence="7">
    <location>
        <begin position="209"/>
        <end position="322"/>
    </location>
</feature>
<dbReference type="PRINTS" id="PR00139">
    <property type="entry name" value="ASNGLNASE"/>
</dbReference>
<protein>
    <submittedName>
        <fullName evidence="8">Asparaginase</fullName>
    </submittedName>
</protein>
<dbReference type="InterPro" id="IPR004550">
    <property type="entry name" value="AsnASE_II"/>
</dbReference>
<dbReference type="SFLD" id="SFLDS00057">
    <property type="entry name" value="Glutaminase/Asparaginase"/>
    <property type="match status" value="1"/>
</dbReference>
<dbReference type="GO" id="GO:0006528">
    <property type="term" value="P:asparagine metabolic process"/>
    <property type="evidence" value="ECO:0007669"/>
    <property type="project" value="InterPro"/>
</dbReference>
<dbReference type="Gene3D" id="3.40.50.1170">
    <property type="entry name" value="L-asparaginase, N-terminal domain"/>
    <property type="match status" value="1"/>
</dbReference>
<dbReference type="InterPro" id="IPR040919">
    <property type="entry name" value="Asparaginase_C"/>
</dbReference>
<dbReference type="Pfam" id="PF17763">
    <property type="entry name" value="Asparaginase_C"/>
    <property type="match status" value="1"/>
</dbReference>